<dbReference type="InterPro" id="IPR004794">
    <property type="entry name" value="Eubact_RibD"/>
</dbReference>
<evidence type="ECO:0000259" key="17">
    <source>
        <dbReference type="PROSITE" id="PS51747"/>
    </source>
</evidence>
<keyword evidence="9 13" id="KW-0862">Zinc</keyword>
<feature type="binding site" evidence="15">
    <location>
        <position position="208"/>
    </location>
    <ligand>
        <name>NADP(+)</name>
        <dbReference type="ChEBI" id="CHEBI:58349"/>
    </ligand>
</feature>
<proteinExistence type="inferred from homology"/>
<feature type="binding site" evidence="15">
    <location>
        <position position="192"/>
    </location>
    <ligand>
        <name>substrate</name>
    </ligand>
</feature>
<protein>
    <recommendedName>
        <fullName evidence="13">Riboflavin biosynthesis protein RibD</fullName>
    </recommendedName>
    <domain>
        <recommendedName>
            <fullName evidence="13">Diaminohydroxyphosphoribosylaminopyrimidine deaminase</fullName>
            <shortName evidence="13">DRAP deaminase</shortName>
            <ecNumber evidence="13">3.5.4.26</ecNumber>
        </recommendedName>
        <alternativeName>
            <fullName evidence="13">Riboflavin-specific deaminase</fullName>
        </alternativeName>
    </domain>
    <domain>
        <recommendedName>
            <fullName evidence="13">5-amino-6-(5-phosphoribosylamino)uracil reductase</fullName>
            <ecNumber evidence="13">1.1.1.193</ecNumber>
        </recommendedName>
        <alternativeName>
            <fullName evidence="13">HTP reductase</fullName>
        </alternativeName>
    </domain>
</protein>
<dbReference type="InterPro" id="IPR002125">
    <property type="entry name" value="CMP_dCMP_dom"/>
</dbReference>
<evidence type="ECO:0000256" key="12">
    <source>
        <dbReference type="ARBA" id="ARBA00023268"/>
    </source>
</evidence>
<evidence type="ECO:0000256" key="16">
    <source>
        <dbReference type="PIRSR" id="PIRSR006769-3"/>
    </source>
</evidence>
<feature type="binding site" evidence="15">
    <location>
        <position position="215"/>
    </location>
    <ligand>
        <name>substrate</name>
    </ligand>
</feature>
<comment type="catalytic activity">
    <reaction evidence="13">
        <text>5-amino-6-(5-phospho-D-ribitylamino)uracil + NADP(+) = 5-amino-6-(5-phospho-D-ribosylamino)uracil + NADPH + H(+)</text>
        <dbReference type="Rhea" id="RHEA:17845"/>
        <dbReference type="ChEBI" id="CHEBI:15378"/>
        <dbReference type="ChEBI" id="CHEBI:57783"/>
        <dbReference type="ChEBI" id="CHEBI:58349"/>
        <dbReference type="ChEBI" id="CHEBI:58421"/>
        <dbReference type="ChEBI" id="CHEBI:58453"/>
        <dbReference type="EC" id="1.1.1.193"/>
    </reaction>
</comment>
<dbReference type="GO" id="GO:0008835">
    <property type="term" value="F:diaminohydroxyphosphoribosylaminopyrimidine deaminase activity"/>
    <property type="evidence" value="ECO:0007669"/>
    <property type="project" value="UniProtKB-EC"/>
</dbReference>
<dbReference type="GO" id="GO:0008703">
    <property type="term" value="F:5-amino-6-(5-phosphoribosylamino)uracil reductase activity"/>
    <property type="evidence" value="ECO:0007669"/>
    <property type="project" value="UniProtKB-EC"/>
</dbReference>
<dbReference type="GO" id="GO:0008270">
    <property type="term" value="F:zinc ion binding"/>
    <property type="evidence" value="ECO:0007669"/>
    <property type="project" value="InterPro"/>
</dbReference>
<sequence length="349" mass="39337">MNNDQLFIKRCIELALNGQGAVSPNPMVGAVVVCDGKIIGEGYHKKYGQHHAEVNAINAVLEKYPNAAALLRRSTIYVSLEPCSHFGKTPPCSDLIIHHQLSKVVIGCVDPFEKVSGKGIAKLQAAGIEVTAGILEKECLELNKRFITMQTKHRPYIILKWAETQDGFFAPTNGKQFWITGDRSKELVHKWRTEEDAILIGKNTALADDPALTVREWQGRNPVRVVIDRKLELPSNLKIFDHSAKTIVYNEIKTDIENNIHFNQLEFNEYLPQFIMYQLYLQDIQSVIIEGGAHLLNQFISYGLWDEARIFTGNKFLKTGIPAPLLSGKIVSKEMIEDDELKVFHNSLS</sequence>
<evidence type="ECO:0000313" key="18">
    <source>
        <dbReference type="EMBL" id="SMO44682.1"/>
    </source>
</evidence>
<gene>
    <name evidence="18" type="ORF">SAMN06265350_10282</name>
</gene>
<comment type="pathway">
    <text evidence="3 13">Cofactor biosynthesis; riboflavin biosynthesis; 5-amino-6-(D-ribitylamino)uracil from GTP: step 3/4.</text>
</comment>
<organism evidence="18 19">
    <name type="scientific">Solitalea koreensis</name>
    <dbReference type="NCBI Taxonomy" id="543615"/>
    <lineage>
        <taxon>Bacteria</taxon>
        <taxon>Pseudomonadati</taxon>
        <taxon>Bacteroidota</taxon>
        <taxon>Sphingobacteriia</taxon>
        <taxon>Sphingobacteriales</taxon>
        <taxon>Sphingobacteriaceae</taxon>
        <taxon>Solitalea</taxon>
    </lineage>
</organism>
<evidence type="ECO:0000256" key="15">
    <source>
        <dbReference type="PIRSR" id="PIRSR006769-2"/>
    </source>
</evidence>
<dbReference type="AlphaFoldDB" id="A0A521BC73"/>
<feature type="binding site" evidence="15">
    <location>
        <position position="212"/>
    </location>
    <ligand>
        <name>substrate</name>
    </ligand>
</feature>
<feature type="binding site" evidence="15">
    <location>
        <position position="162"/>
    </location>
    <ligand>
        <name>NADP(+)</name>
        <dbReference type="ChEBI" id="CHEBI:58349"/>
    </ligand>
</feature>
<evidence type="ECO:0000256" key="13">
    <source>
        <dbReference type="PIRNR" id="PIRNR006769"/>
    </source>
</evidence>
<evidence type="ECO:0000256" key="14">
    <source>
        <dbReference type="PIRSR" id="PIRSR006769-1"/>
    </source>
</evidence>
<dbReference type="PROSITE" id="PS51747">
    <property type="entry name" value="CYT_DCMP_DEAMINASES_2"/>
    <property type="match status" value="1"/>
</dbReference>
<evidence type="ECO:0000256" key="11">
    <source>
        <dbReference type="ARBA" id="ARBA00023002"/>
    </source>
</evidence>
<evidence type="ECO:0000256" key="1">
    <source>
        <dbReference type="ARBA" id="ARBA00002151"/>
    </source>
</evidence>
<keyword evidence="7 13" id="KW-0479">Metal-binding</keyword>
<dbReference type="PANTHER" id="PTHR38011:SF7">
    <property type="entry name" value="2,5-DIAMINO-6-RIBOSYLAMINO-4(3H)-PYRIMIDINONE 5'-PHOSPHATE REDUCTASE"/>
    <property type="match status" value="1"/>
</dbReference>
<feature type="binding site" evidence="15">
    <location>
        <position position="290"/>
    </location>
    <ligand>
        <name>substrate</name>
    </ligand>
</feature>
<keyword evidence="12" id="KW-0511">Multifunctional enzyme</keyword>
<feature type="binding site" evidence="16">
    <location>
        <position position="51"/>
    </location>
    <ligand>
        <name>Zn(2+)</name>
        <dbReference type="ChEBI" id="CHEBI:29105"/>
        <note>catalytic</note>
    </ligand>
</feature>
<dbReference type="GO" id="GO:0009231">
    <property type="term" value="P:riboflavin biosynthetic process"/>
    <property type="evidence" value="ECO:0007669"/>
    <property type="project" value="UniProtKB-UniPathway"/>
</dbReference>
<feature type="binding site" evidence="16">
    <location>
        <position position="83"/>
    </location>
    <ligand>
        <name>Zn(2+)</name>
        <dbReference type="ChEBI" id="CHEBI:29105"/>
        <note>catalytic</note>
    </ligand>
</feature>
<name>A0A521BC73_9SPHI</name>
<evidence type="ECO:0000256" key="6">
    <source>
        <dbReference type="ARBA" id="ARBA00022619"/>
    </source>
</evidence>
<dbReference type="EC" id="3.5.4.26" evidence="13"/>
<keyword evidence="11 13" id="KW-0560">Oxidoreductase</keyword>
<accession>A0A521BC73</accession>
<dbReference type="Gene3D" id="3.40.140.10">
    <property type="entry name" value="Cytidine Deaminase, domain 2"/>
    <property type="match status" value="1"/>
</dbReference>
<comment type="function">
    <text evidence="1 13">Converts 2,5-diamino-6-(ribosylamino)-4(3h)-pyrimidinone 5'-phosphate into 5-amino-6-(ribosylamino)-2,4(1h,3h)-pyrimidinedione 5'-phosphate.</text>
</comment>
<comment type="pathway">
    <text evidence="2 13">Cofactor biosynthesis; riboflavin biosynthesis; 5-amino-6-(D-ribitylamino)uracil from GTP: step 2/4.</text>
</comment>
<evidence type="ECO:0000256" key="2">
    <source>
        <dbReference type="ARBA" id="ARBA00004882"/>
    </source>
</evidence>
<comment type="catalytic activity">
    <reaction evidence="13">
        <text>2,5-diamino-6-hydroxy-4-(5-phosphoribosylamino)-pyrimidine + H2O + H(+) = 5-amino-6-(5-phospho-D-ribosylamino)uracil + NH4(+)</text>
        <dbReference type="Rhea" id="RHEA:21868"/>
        <dbReference type="ChEBI" id="CHEBI:15377"/>
        <dbReference type="ChEBI" id="CHEBI:15378"/>
        <dbReference type="ChEBI" id="CHEBI:28938"/>
        <dbReference type="ChEBI" id="CHEBI:58453"/>
        <dbReference type="ChEBI" id="CHEBI:58614"/>
        <dbReference type="EC" id="3.5.4.26"/>
    </reaction>
</comment>
<dbReference type="InterPro" id="IPR050765">
    <property type="entry name" value="Riboflavin_Biosynth_HTPR"/>
</dbReference>
<dbReference type="SUPFAM" id="SSF53597">
    <property type="entry name" value="Dihydrofolate reductase-like"/>
    <property type="match status" value="1"/>
</dbReference>
<evidence type="ECO:0000256" key="3">
    <source>
        <dbReference type="ARBA" id="ARBA00004910"/>
    </source>
</evidence>
<comment type="similarity">
    <text evidence="4 13">In the N-terminal section; belongs to the cytidine and deoxycytidylate deaminase family.</text>
</comment>
<dbReference type="FunFam" id="3.40.140.10:FF:000025">
    <property type="entry name" value="Riboflavin biosynthesis protein RibD"/>
    <property type="match status" value="1"/>
</dbReference>
<dbReference type="EC" id="1.1.1.193" evidence="13"/>
<keyword evidence="10 13" id="KW-0521">NADP</keyword>
<dbReference type="OrthoDB" id="9800865at2"/>
<dbReference type="Pfam" id="PF01872">
    <property type="entry name" value="RibD_C"/>
    <property type="match status" value="1"/>
</dbReference>
<feature type="active site" description="Proton donor" evidence="14">
    <location>
        <position position="53"/>
    </location>
</feature>
<evidence type="ECO:0000256" key="7">
    <source>
        <dbReference type="ARBA" id="ARBA00022723"/>
    </source>
</evidence>
<feature type="domain" description="CMP/dCMP-type deaminase" evidence="17">
    <location>
        <begin position="2"/>
        <end position="131"/>
    </location>
</feature>
<dbReference type="SUPFAM" id="SSF53927">
    <property type="entry name" value="Cytidine deaminase-like"/>
    <property type="match status" value="1"/>
</dbReference>
<evidence type="ECO:0000313" key="19">
    <source>
        <dbReference type="Proteomes" id="UP000315971"/>
    </source>
</evidence>
<dbReference type="CDD" id="cd01284">
    <property type="entry name" value="Riboflavin_deaminase-reductase"/>
    <property type="match status" value="1"/>
</dbReference>
<dbReference type="EMBL" id="FXSZ01000002">
    <property type="protein sequence ID" value="SMO44682.1"/>
    <property type="molecule type" value="Genomic_DNA"/>
</dbReference>
<dbReference type="Proteomes" id="UP000315971">
    <property type="component" value="Unassembled WGS sequence"/>
</dbReference>
<dbReference type="InterPro" id="IPR016193">
    <property type="entry name" value="Cytidine_deaminase-like"/>
</dbReference>
<dbReference type="InterPro" id="IPR024072">
    <property type="entry name" value="DHFR-like_dom_sf"/>
</dbReference>
<reference evidence="18 19" key="1">
    <citation type="submission" date="2017-05" db="EMBL/GenBank/DDBJ databases">
        <authorList>
            <person name="Varghese N."/>
            <person name="Submissions S."/>
        </authorList>
    </citation>
    <scope>NUCLEOTIDE SEQUENCE [LARGE SCALE GENOMIC DNA]</scope>
    <source>
        <strain evidence="18 19">DSM 21342</strain>
    </source>
</reference>
<comment type="similarity">
    <text evidence="5 13">In the C-terminal section; belongs to the HTP reductase family.</text>
</comment>
<dbReference type="PIRSF" id="PIRSF006769">
    <property type="entry name" value="RibD"/>
    <property type="match status" value="1"/>
</dbReference>
<evidence type="ECO:0000256" key="8">
    <source>
        <dbReference type="ARBA" id="ARBA00022801"/>
    </source>
</evidence>
<keyword evidence="6 13" id="KW-0686">Riboflavin biosynthesis</keyword>
<evidence type="ECO:0000256" key="10">
    <source>
        <dbReference type="ARBA" id="ARBA00022857"/>
    </source>
</evidence>
<dbReference type="UniPathway" id="UPA00275">
    <property type="reaction ID" value="UER00401"/>
</dbReference>
<dbReference type="NCBIfam" id="TIGR00326">
    <property type="entry name" value="eubact_ribD"/>
    <property type="match status" value="1"/>
</dbReference>
<dbReference type="InterPro" id="IPR016192">
    <property type="entry name" value="APOBEC/CMP_deaminase_Zn-bd"/>
</dbReference>
<evidence type="ECO:0000256" key="5">
    <source>
        <dbReference type="ARBA" id="ARBA00007417"/>
    </source>
</evidence>
<evidence type="ECO:0000256" key="9">
    <source>
        <dbReference type="ARBA" id="ARBA00022833"/>
    </source>
</evidence>
<dbReference type="Pfam" id="PF00383">
    <property type="entry name" value="dCMP_cyt_deam_1"/>
    <property type="match status" value="1"/>
</dbReference>
<feature type="binding site" evidence="16">
    <location>
        <position position="92"/>
    </location>
    <ligand>
        <name>Zn(2+)</name>
        <dbReference type="ChEBI" id="CHEBI:29105"/>
        <note>catalytic</note>
    </ligand>
</feature>
<keyword evidence="19" id="KW-1185">Reference proteome</keyword>
<feature type="binding site" evidence="15">
    <location>
        <position position="204"/>
    </location>
    <ligand>
        <name>NADP(+)</name>
        <dbReference type="ChEBI" id="CHEBI:58349"/>
    </ligand>
</feature>
<keyword evidence="8 13" id="KW-0378">Hydrolase</keyword>
<dbReference type="PANTHER" id="PTHR38011">
    <property type="entry name" value="DIHYDROFOLATE REDUCTASE FAMILY PROTEIN (AFU_ORTHOLOGUE AFUA_8G06820)"/>
    <property type="match status" value="1"/>
</dbReference>
<dbReference type="Gene3D" id="3.40.430.10">
    <property type="entry name" value="Dihydrofolate Reductase, subunit A"/>
    <property type="match status" value="1"/>
</dbReference>
<dbReference type="PROSITE" id="PS00903">
    <property type="entry name" value="CYT_DCMP_DEAMINASES_1"/>
    <property type="match status" value="1"/>
</dbReference>
<dbReference type="RefSeq" id="WP_142601521.1">
    <property type="nucleotide sequence ID" value="NZ_FXSZ01000002.1"/>
</dbReference>
<feature type="binding site" evidence="15">
    <location>
        <position position="178"/>
    </location>
    <ligand>
        <name>NADP(+)</name>
        <dbReference type="ChEBI" id="CHEBI:58349"/>
    </ligand>
</feature>
<dbReference type="InterPro" id="IPR002734">
    <property type="entry name" value="RibDG_C"/>
</dbReference>
<comment type="cofactor">
    <cofactor evidence="13 16">
        <name>Zn(2+)</name>
        <dbReference type="ChEBI" id="CHEBI:29105"/>
    </cofactor>
    <text evidence="13 16">Binds 1 zinc ion.</text>
</comment>
<evidence type="ECO:0000256" key="4">
    <source>
        <dbReference type="ARBA" id="ARBA00005259"/>
    </source>
</evidence>